<sequence>MWSSTGFVDPERGPKSCICWTAGRTHRYWSIQDLYKENAEGPCKDLRRIMGEHELSVTVDREAGQGRVQEGIYFCHLRKRPLGGYSGGSAEVCSSSLPLFSLESLSVLSSTAHADTRACLSANIDAFLQTLGRARLPSSNMRTISPTQQRVDVP</sequence>
<evidence type="ECO:0000313" key="1">
    <source>
        <dbReference type="EMBL" id="KAE8268873.1"/>
    </source>
</evidence>
<dbReference type="EMBL" id="LWDG02000123">
    <property type="protein sequence ID" value="KAE8268873.1"/>
    <property type="molecule type" value="Genomic_DNA"/>
</dbReference>
<proteinExistence type="predicted"/>
<organism evidence="1 2">
    <name type="scientific">Tilletia walkeri</name>
    <dbReference type="NCBI Taxonomy" id="117179"/>
    <lineage>
        <taxon>Eukaryota</taxon>
        <taxon>Fungi</taxon>
        <taxon>Dikarya</taxon>
        <taxon>Basidiomycota</taxon>
        <taxon>Ustilaginomycotina</taxon>
        <taxon>Exobasidiomycetes</taxon>
        <taxon>Tilletiales</taxon>
        <taxon>Tilletiaceae</taxon>
        <taxon>Tilletia</taxon>
    </lineage>
</organism>
<protein>
    <submittedName>
        <fullName evidence="1">Uncharacterized protein</fullName>
    </submittedName>
</protein>
<comment type="caution">
    <text evidence="1">The sequence shown here is derived from an EMBL/GenBank/DDBJ whole genome shotgun (WGS) entry which is preliminary data.</text>
</comment>
<dbReference type="AlphaFoldDB" id="A0A8X7T5I9"/>
<evidence type="ECO:0000313" key="2">
    <source>
        <dbReference type="Proteomes" id="UP000078113"/>
    </source>
</evidence>
<keyword evidence="2" id="KW-1185">Reference proteome</keyword>
<name>A0A8X7T5I9_9BASI</name>
<accession>A0A8X7T5I9</accession>
<gene>
    <name evidence="1" type="ORF">A4X09_0g3454</name>
</gene>
<reference evidence="1" key="2">
    <citation type="journal article" date="2019" name="IMA Fungus">
        <title>Genome sequencing and comparison of five Tilletia species to identify candidate genes for the detection of regulated species infecting wheat.</title>
        <authorList>
            <person name="Nguyen H.D.T."/>
            <person name="Sultana T."/>
            <person name="Kesanakurti P."/>
            <person name="Hambleton S."/>
        </authorList>
    </citation>
    <scope>NUCLEOTIDE SEQUENCE</scope>
    <source>
        <strain evidence="1">DAOMC 236422</strain>
    </source>
</reference>
<reference evidence="1" key="1">
    <citation type="submission" date="2016-04" db="EMBL/GenBank/DDBJ databases">
        <authorList>
            <person name="Nguyen H.D."/>
            <person name="Samba Siva P."/>
            <person name="Cullis J."/>
            <person name="Levesque C.A."/>
            <person name="Hambleton S."/>
        </authorList>
    </citation>
    <scope>NUCLEOTIDE SEQUENCE</scope>
    <source>
        <strain evidence="1">DAOMC 236422</strain>
    </source>
</reference>
<dbReference type="Proteomes" id="UP000078113">
    <property type="component" value="Unassembled WGS sequence"/>
</dbReference>